<evidence type="ECO:0000313" key="2">
    <source>
        <dbReference type="Proteomes" id="UP000237749"/>
    </source>
</evidence>
<dbReference type="Proteomes" id="UP000237749">
    <property type="component" value="Unassembled WGS sequence"/>
</dbReference>
<comment type="caution">
    <text evidence="1">The sequence shown here is derived from an EMBL/GenBank/DDBJ whole genome shotgun (WGS) entry which is preliminary data.</text>
</comment>
<name>A0A2S6HCK7_9FIRM</name>
<keyword evidence="2" id="KW-1185">Reference proteome</keyword>
<sequence>MDRKLLPHSTECKFMKRDEGLFYKTYYCKHRSFKNLDYSKCLGVDKPPKTSPQWCPLREDK</sequence>
<organism evidence="1 2">
    <name type="scientific">Lacrimispora xylanisolvens</name>
    <dbReference type="NCBI Taxonomy" id="384636"/>
    <lineage>
        <taxon>Bacteria</taxon>
        <taxon>Bacillati</taxon>
        <taxon>Bacillota</taxon>
        <taxon>Clostridia</taxon>
        <taxon>Lachnospirales</taxon>
        <taxon>Lachnospiraceae</taxon>
        <taxon>Lacrimispora</taxon>
    </lineage>
</organism>
<accession>A0A2S6HCK7</accession>
<protein>
    <submittedName>
        <fullName evidence="1">Uncharacterized protein</fullName>
    </submittedName>
</protein>
<dbReference type="EMBL" id="PTJA01000021">
    <property type="protein sequence ID" value="PPK75141.1"/>
    <property type="molecule type" value="Genomic_DNA"/>
</dbReference>
<dbReference type="AlphaFoldDB" id="A0A2S6HCK7"/>
<reference evidence="1 2" key="1">
    <citation type="submission" date="2018-02" db="EMBL/GenBank/DDBJ databases">
        <title>Genomic Encyclopedia of Archaeal and Bacterial Type Strains, Phase II (KMG-II): from individual species to whole genera.</title>
        <authorList>
            <person name="Goeker M."/>
        </authorList>
    </citation>
    <scope>NUCLEOTIDE SEQUENCE [LARGE SCALE GENOMIC DNA]</scope>
    <source>
        <strain evidence="1 2">DSM 3808</strain>
    </source>
</reference>
<proteinExistence type="predicted"/>
<evidence type="ECO:0000313" key="1">
    <source>
        <dbReference type="EMBL" id="PPK75141.1"/>
    </source>
</evidence>
<gene>
    <name evidence="1" type="ORF">BXY41_12147</name>
</gene>